<dbReference type="EMBL" id="PCGR01000003">
    <property type="protein sequence ID" value="PJK16243.1"/>
    <property type="molecule type" value="Genomic_DNA"/>
</dbReference>
<dbReference type="InterPro" id="IPR035919">
    <property type="entry name" value="EAL_sf"/>
</dbReference>
<sequence length="784" mass="89133">MNLSHSRKLENASWLLEDYQLLLHQLPEPLCLVSSTHTGQPDSILFANAKAQELLQLTEKEWQEYTWEQVFITHLSGRALRICLQEFTTGDGNLYFIVTLSDATDYVETKEKLRIMSSEFESLFKYNSHIVYTINQQGMITNFNDAGLRRLGYSKEEMLGMHFQEVILKEDSIRTQTYFDEVLKGNVQTFQIRIKDKSGFFFPIEVTAVPIKIDGHVTGVISTAQDISARLEMEEKLKDSEESYRALFEYNVDPVITYDLEGRFLAFNKATEEILGADQQQLIGQPFLPYIEEELRELTWHHFQQVLKGKPYQYETRAVNAKGETISLHITLIPVFVKGELTSIHCIGKDITIRKNHDQMMHYLAYHDNLTGLGNQRLFNEKLKKWLKEETGKELGLWILDLDRFKFINDNLGHEAGDRLITSFGERLQSAVGSKGTVYRYGGDEFAVLTPGLSEIATKLLAVEVTSALSKPYDIDGFSTILTASVGISLYPRHGREERTLIRAADHAMYHAKKHGRNMFQLYTTDTEGLAKTDLRMEALLHKALENNEFVLFYQPQYHAESGKIHGIEALIRWNSPELGMVPPSAFIPLAEETGLIVAIGEWVIEEACRQNKAWQDQGFPATPIAVNMSLRQFYQADLLETIKGILKKTGLGPRCLMLEITETIAMQEDIAADILQQIKELGVRIAMDDFGTGYSSLKYLQTFSIDHIKIDKAFTDKLHTKEGRAIIATIISLGHHLDMTVIAEGVETPKQVQELKDLGCDVFQGYYFSRPLAPADLVDQLFG</sequence>
<dbReference type="PANTHER" id="PTHR44757">
    <property type="entry name" value="DIGUANYLATE CYCLASE DGCP"/>
    <property type="match status" value="1"/>
</dbReference>
<feature type="domain" description="EAL" evidence="3">
    <location>
        <begin position="534"/>
        <end position="784"/>
    </location>
</feature>
<dbReference type="SUPFAM" id="SSF141868">
    <property type="entry name" value="EAL domain-like"/>
    <property type="match status" value="1"/>
</dbReference>
<dbReference type="OrthoDB" id="2624050at2"/>
<dbReference type="CDD" id="cd00130">
    <property type="entry name" value="PAS"/>
    <property type="match status" value="2"/>
</dbReference>
<proteinExistence type="predicted"/>
<dbReference type="Gene3D" id="3.20.20.450">
    <property type="entry name" value="EAL domain"/>
    <property type="match status" value="1"/>
</dbReference>
<dbReference type="SMART" id="SM00086">
    <property type="entry name" value="PAC"/>
    <property type="match status" value="2"/>
</dbReference>
<evidence type="ECO:0000259" key="4">
    <source>
        <dbReference type="PROSITE" id="PS50887"/>
    </source>
</evidence>
<gene>
    <name evidence="5" type="ORF">CQS04_10065</name>
</gene>
<dbReference type="PROSITE" id="PS50883">
    <property type="entry name" value="EAL"/>
    <property type="match status" value="1"/>
</dbReference>
<feature type="domain" description="PAS" evidence="1">
    <location>
        <begin position="116"/>
        <end position="186"/>
    </location>
</feature>
<protein>
    <submittedName>
        <fullName evidence="5">GGDEF domain-containing protein</fullName>
    </submittedName>
</protein>
<evidence type="ECO:0000259" key="3">
    <source>
        <dbReference type="PROSITE" id="PS50883"/>
    </source>
</evidence>
<name>A0A2M9EYF9_9BACL</name>
<evidence type="ECO:0000313" key="5">
    <source>
        <dbReference type="EMBL" id="PJK16243.1"/>
    </source>
</evidence>
<dbReference type="PROSITE" id="PS50112">
    <property type="entry name" value="PAS"/>
    <property type="match status" value="2"/>
</dbReference>
<dbReference type="CDD" id="cd01948">
    <property type="entry name" value="EAL"/>
    <property type="match status" value="1"/>
</dbReference>
<dbReference type="Gene3D" id="3.30.450.20">
    <property type="entry name" value="PAS domain"/>
    <property type="match status" value="2"/>
</dbReference>
<dbReference type="InterPro" id="IPR043128">
    <property type="entry name" value="Rev_trsase/Diguanyl_cyclase"/>
</dbReference>
<dbReference type="AlphaFoldDB" id="A0A2M9EYF9"/>
<dbReference type="InterPro" id="IPR035965">
    <property type="entry name" value="PAS-like_dom_sf"/>
</dbReference>
<dbReference type="Pfam" id="PF00563">
    <property type="entry name" value="EAL"/>
    <property type="match status" value="1"/>
</dbReference>
<evidence type="ECO:0000259" key="1">
    <source>
        <dbReference type="PROSITE" id="PS50112"/>
    </source>
</evidence>
<dbReference type="PANTHER" id="PTHR44757:SF2">
    <property type="entry name" value="BIOFILM ARCHITECTURE MAINTENANCE PROTEIN MBAA"/>
    <property type="match status" value="1"/>
</dbReference>
<dbReference type="Pfam" id="PF00990">
    <property type="entry name" value="GGDEF"/>
    <property type="match status" value="1"/>
</dbReference>
<dbReference type="InterPro" id="IPR000014">
    <property type="entry name" value="PAS"/>
</dbReference>
<dbReference type="SMART" id="SM00267">
    <property type="entry name" value="GGDEF"/>
    <property type="match status" value="1"/>
</dbReference>
<dbReference type="SMART" id="SM00091">
    <property type="entry name" value="PAS"/>
    <property type="match status" value="3"/>
</dbReference>
<dbReference type="InterPro" id="IPR000700">
    <property type="entry name" value="PAS-assoc_C"/>
</dbReference>
<keyword evidence="6" id="KW-1185">Reference proteome</keyword>
<dbReference type="GO" id="GO:0006355">
    <property type="term" value="P:regulation of DNA-templated transcription"/>
    <property type="evidence" value="ECO:0007669"/>
    <property type="project" value="InterPro"/>
</dbReference>
<dbReference type="PROSITE" id="PS50887">
    <property type="entry name" value="GGDEF"/>
    <property type="match status" value="1"/>
</dbReference>
<dbReference type="SUPFAM" id="SSF55073">
    <property type="entry name" value="Nucleotide cyclase"/>
    <property type="match status" value="1"/>
</dbReference>
<dbReference type="Proteomes" id="UP000228680">
    <property type="component" value="Unassembled WGS sequence"/>
</dbReference>
<dbReference type="SUPFAM" id="SSF55785">
    <property type="entry name" value="PYP-like sensor domain (PAS domain)"/>
    <property type="match status" value="2"/>
</dbReference>
<dbReference type="NCBIfam" id="TIGR00254">
    <property type="entry name" value="GGDEF"/>
    <property type="match status" value="1"/>
</dbReference>
<dbReference type="PROSITE" id="PS50113">
    <property type="entry name" value="PAC"/>
    <property type="match status" value="1"/>
</dbReference>
<dbReference type="InterPro" id="IPR001633">
    <property type="entry name" value="EAL_dom"/>
</dbReference>
<dbReference type="InterPro" id="IPR001610">
    <property type="entry name" value="PAC"/>
</dbReference>
<reference evidence="5 6" key="1">
    <citation type="submission" date="2017-10" db="EMBL/GenBank/DDBJ databases">
        <title>Draft genome of Chryseomicrobium casticus sp. nov.</title>
        <authorList>
            <person name="Chakraborty R."/>
            <person name="Saha T."/>
        </authorList>
    </citation>
    <scope>NUCLEOTIDE SEQUENCE [LARGE SCALE GENOMIC DNA]</scope>
    <source>
        <strain evidence="5 6">ET03</strain>
    </source>
</reference>
<dbReference type="CDD" id="cd01949">
    <property type="entry name" value="GGDEF"/>
    <property type="match status" value="1"/>
</dbReference>
<feature type="domain" description="PAC" evidence="2">
    <location>
        <begin position="188"/>
        <end position="239"/>
    </location>
</feature>
<evidence type="ECO:0000259" key="2">
    <source>
        <dbReference type="PROSITE" id="PS50113"/>
    </source>
</evidence>
<feature type="domain" description="PAS" evidence="1">
    <location>
        <begin position="240"/>
        <end position="310"/>
    </location>
</feature>
<dbReference type="Pfam" id="PF13188">
    <property type="entry name" value="PAS_8"/>
    <property type="match status" value="1"/>
</dbReference>
<dbReference type="NCBIfam" id="TIGR00229">
    <property type="entry name" value="sensory_box"/>
    <property type="match status" value="2"/>
</dbReference>
<accession>A0A2M9EYF9</accession>
<dbReference type="InterPro" id="IPR052155">
    <property type="entry name" value="Biofilm_reg_signaling"/>
</dbReference>
<dbReference type="InterPro" id="IPR029787">
    <property type="entry name" value="Nucleotide_cyclase"/>
</dbReference>
<dbReference type="Gene3D" id="3.30.70.270">
    <property type="match status" value="1"/>
</dbReference>
<dbReference type="SMART" id="SM00052">
    <property type="entry name" value="EAL"/>
    <property type="match status" value="1"/>
</dbReference>
<dbReference type="InterPro" id="IPR013767">
    <property type="entry name" value="PAS_fold"/>
</dbReference>
<evidence type="ECO:0000313" key="6">
    <source>
        <dbReference type="Proteomes" id="UP000228680"/>
    </source>
</evidence>
<organism evidence="5 6">
    <name type="scientific">Chryseomicrobium excrementi</name>
    <dbReference type="NCBI Taxonomy" id="2041346"/>
    <lineage>
        <taxon>Bacteria</taxon>
        <taxon>Bacillati</taxon>
        <taxon>Bacillota</taxon>
        <taxon>Bacilli</taxon>
        <taxon>Bacillales</taxon>
        <taxon>Caryophanaceae</taxon>
        <taxon>Chryseomicrobium</taxon>
    </lineage>
</organism>
<dbReference type="InterPro" id="IPR000160">
    <property type="entry name" value="GGDEF_dom"/>
</dbReference>
<dbReference type="RefSeq" id="WP_100354019.1">
    <property type="nucleotide sequence ID" value="NZ_PCGR01000003.1"/>
</dbReference>
<dbReference type="Pfam" id="PF00989">
    <property type="entry name" value="PAS"/>
    <property type="match status" value="1"/>
</dbReference>
<comment type="caution">
    <text evidence="5">The sequence shown here is derived from an EMBL/GenBank/DDBJ whole genome shotgun (WGS) entry which is preliminary data.</text>
</comment>
<dbReference type="Pfam" id="PF13426">
    <property type="entry name" value="PAS_9"/>
    <property type="match status" value="1"/>
</dbReference>
<dbReference type="FunFam" id="3.20.20.450:FF:000001">
    <property type="entry name" value="Cyclic di-GMP phosphodiesterase yahA"/>
    <property type="match status" value="1"/>
</dbReference>
<feature type="domain" description="GGDEF" evidence="4">
    <location>
        <begin position="393"/>
        <end position="525"/>
    </location>
</feature>